<dbReference type="InterPro" id="IPR027094">
    <property type="entry name" value="Mitofusin_fam"/>
</dbReference>
<sequence>MKSVDVNNKILKALLFKFKIDDEDIFYEGQEKVICKYCDISEETKVTFFISSHRVGFVTERGVYNLALLDYIRNLYFDNNKNVHLKITNMESYNELEKDYDLLILNSENYDKLLENFDSVQIYRYKYPMQCIYPMIDRAVDLAYKYKFEDSLKCLKEADKLDPLNGITQIIQNKVYKMMGKQDVVALLVAGNFEKLSCCSQESLINEVISIDWNKEALNYLPSISSNLDNIDRNLLSYIKSNMEDNNELMMLYALNIIKALLKKGNINDSILLSFKFCIKYYGPDNKSKLLDAIFDLGCKMLSLKALKAKDENEKENSDIMTGHFNELKKDPLKFARDWGNNLEKCLYDNNFRELGNLKFDEEELSKIEDYSIEFIEEYSIADNYKLECTHKIFTLFAKLRNKSYTPVELLIQLNEIEKLIDGQERRFFNDREYLAYIVYYILCFEIHILVDKKRECLKKVTELRKYLRQWTITSFHEIYLYSGNIADFYEAWALDSYHEMKKAIYSIPKDKVKWIHELLESNKNITKEIENEYDALNLINSVISRFKSIAEDQNQIEQGKSLEIIESINRIEDKLENNELRIAVVGETSAGKTTFLNAMFNTDLFFSTQEEATGVATEIRKGQKISIEVLDKENNVRSAYNTNKGTWFNKNADVESNYDNIELLETLSAEDEKLQTLENINPRDFVAKHTKVGEETLVWVNKVKVYLPIEDLPENVVIVDTPGFNANEKRTDIAKKEILNAHVCLFLIDARNALKKNEMKILDLIEDEAGKVIFLLNKMDSVTYDEDLDNSEESEEFLIEKVAGELIGRVQIEIKRHLDIEDAYVYPITSVYKESYKEKIKEYYNNVSKVKEAVFQESDSKKLDLLINMAAKEAIRVSEKIMPNYIKSIERLEDKERKLNTSLPSAPKLFRDHIENEVFGKLILLKDNYISKLDTDIKEQFEYTKNKYLNWIQMAETKTELSNAKSYAETILGDAVDSISEIKYKELSMIGEEIINEIIKVFQELYKQLSFNGVFDSKELLRYSTNLNVHNISSIDNINVNSGYNVKIALIGAGIGMMFGPIGALIGGYIGSKFFGSSNENIEDIKKQIWDSYVDSLFDTQDMIIDKCNEDLDIESSNSYVRRFMNVIDEQIMKYEGVIKNSIVAITNNLKEQNNLILLYKEKAYKINDDIEALKDWRKKRIS</sequence>
<evidence type="ECO:0000256" key="5">
    <source>
        <dbReference type="ARBA" id="ARBA00023136"/>
    </source>
</evidence>
<keyword evidence="5 6" id="KW-0472">Membrane</keyword>
<name>A0A1I1I5V5_9CLOT</name>
<evidence type="ECO:0000313" key="8">
    <source>
        <dbReference type="EMBL" id="SFC29073.1"/>
    </source>
</evidence>
<dbReference type="GO" id="GO:0016020">
    <property type="term" value="C:membrane"/>
    <property type="evidence" value="ECO:0007669"/>
    <property type="project" value="UniProtKB-SubCell"/>
</dbReference>
<reference evidence="8 9" key="1">
    <citation type="submission" date="2016-10" db="EMBL/GenBank/DDBJ databases">
        <authorList>
            <person name="de Groot N.N."/>
        </authorList>
    </citation>
    <scope>NUCLEOTIDE SEQUENCE [LARGE SCALE GENOMIC DNA]</scope>
    <source>
        <strain evidence="8 9">DSM 12992</strain>
    </source>
</reference>
<evidence type="ECO:0000256" key="3">
    <source>
        <dbReference type="ARBA" id="ARBA00022801"/>
    </source>
</evidence>
<keyword evidence="3" id="KW-0378">Hydrolase</keyword>
<keyword evidence="2" id="KW-0547">Nucleotide-binding</keyword>
<protein>
    <submittedName>
        <fullName evidence="8">Dynamin family protein</fullName>
    </submittedName>
</protein>
<dbReference type="SUPFAM" id="SSF52540">
    <property type="entry name" value="P-loop containing nucleoside triphosphate hydrolases"/>
    <property type="match status" value="1"/>
</dbReference>
<evidence type="ECO:0000256" key="6">
    <source>
        <dbReference type="SAM" id="Phobius"/>
    </source>
</evidence>
<accession>A0A1I1I5V5</accession>
<dbReference type="Gene3D" id="3.40.50.300">
    <property type="entry name" value="P-loop containing nucleotide triphosphate hydrolases"/>
    <property type="match status" value="2"/>
</dbReference>
<feature type="transmembrane region" description="Helical" evidence="6">
    <location>
        <begin position="1049"/>
        <end position="1071"/>
    </location>
</feature>
<organism evidence="8 9">
    <name type="scientific">Clostridium uliginosum</name>
    <dbReference type="NCBI Taxonomy" id="119641"/>
    <lineage>
        <taxon>Bacteria</taxon>
        <taxon>Bacillati</taxon>
        <taxon>Bacillota</taxon>
        <taxon>Clostridia</taxon>
        <taxon>Eubacteriales</taxon>
        <taxon>Clostridiaceae</taxon>
        <taxon>Clostridium</taxon>
    </lineage>
</organism>
<evidence type="ECO:0000256" key="4">
    <source>
        <dbReference type="ARBA" id="ARBA00023134"/>
    </source>
</evidence>
<dbReference type="EMBL" id="FOMG01000002">
    <property type="protein sequence ID" value="SFC29073.1"/>
    <property type="molecule type" value="Genomic_DNA"/>
</dbReference>
<dbReference type="PANTHER" id="PTHR10465:SF0">
    <property type="entry name" value="SARCALUMENIN"/>
    <property type="match status" value="1"/>
</dbReference>
<dbReference type="RefSeq" id="WP_090088271.1">
    <property type="nucleotide sequence ID" value="NZ_FOMG01000002.1"/>
</dbReference>
<keyword evidence="6" id="KW-1133">Transmembrane helix</keyword>
<evidence type="ECO:0000259" key="7">
    <source>
        <dbReference type="Pfam" id="PF00350"/>
    </source>
</evidence>
<gene>
    <name evidence="8" type="ORF">SAMN05421842_10259</name>
</gene>
<dbReference type="InterPro" id="IPR045063">
    <property type="entry name" value="Dynamin_N"/>
</dbReference>
<dbReference type="InterPro" id="IPR027417">
    <property type="entry name" value="P-loop_NTPase"/>
</dbReference>
<dbReference type="GO" id="GO:0008053">
    <property type="term" value="P:mitochondrial fusion"/>
    <property type="evidence" value="ECO:0007669"/>
    <property type="project" value="TreeGrafter"/>
</dbReference>
<dbReference type="PANTHER" id="PTHR10465">
    <property type="entry name" value="TRANSMEMBRANE GTPASE FZO1"/>
    <property type="match status" value="1"/>
</dbReference>
<keyword evidence="4" id="KW-0342">GTP-binding</keyword>
<proteinExistence type="predicted"/>
<dbReference type="OrthoDB" id="1100581at2"/>
<evidence type="ECO:0000256" key="1">
    <source>
        <dbReference type="ARBA" id="ARBA00004370"/>
    </source>
</evidence>
<keyword evidence="6" id="KW-0812">Transmembrane</keyword>
<dbReference type="GO" id="GO:0003924">
    <property type="term" value="F:GTPase activity"/>
    <property type="evidence" value="ECO:0007669"/>
    <property type="project" value="InterPro"/>
</dbReference>
<dbReference type="STRING" id="119641.SAMN05421842_10259"/>
<dbReference type="Pfam" id="PF00350">
    <property type="entry name" value="Dynamin_N"/>
    <property type="match status" value="1"/>
</dbReference>
<evidence type="ECO:0000256" key="2">
    <source>
        <dbReference type="ARBA" id="ARBA00022741"/>
    </source>
</evidence>
<dbReference type="AlphaFoldDB" id="A0A1I1I5V5"/>
<dbReference type="GO" id="GO:0005525">
    <property type="term" value="F:GTP binding"/>
    <property type="evidence" value="ECO:0007669"/>
    <property type="project" value="UniProtKB-KW"/>
</dbReference>
<dbReference type="Proteomes" id="UP000199263">
    <property type="component" value="Unassembled WGS sequence"/>
</dbReference>
<feature type="domain" description="Dynamin N-terminal" evidence="7">
    <location>
        <begin position="583"/>
        <end position="779"/>
    </location>
</feature>
<keyword evidence="9" id="KW-1185">Reference proteome</keyword>
<evidence type="ECO:0000313" key="9">
    <source>
        <dbReference type="Proteomes" id="UP000199263"/>
    </source>
</evidence>
<comment type="subcellular location">
    <subcellularLocation>
        <location evidence="1">Membrane</location>
    </subcellularLocation>
</comment>